<protein>
    <recommendedName>
        <fullName evidence="3">Lipoprotein</fullName>
    </recommendedName>
</protein>
<organism evidence="1 2">
    <name type="scientific">Adhaeribacter terrigena</name>
    <dbReference type="NCBI Taxonomy" id="2793070"/>
    <lineage>
        <taxon>Bacteria</taxon>
        <taxon>Pseudomonadati</taxon>
        <taxon>Bacteroidota</taxon>
        <taxon>Cytophagia</taxon>
        <taxon>Cytophagales</taxon>
        <taxon>Hymenobacteraceae</taxon>
        <taxon>Adhaeribacter</taxon>
    </lineage>
</organism>
<dbReference type="Proteomes" id="UP000644147">
    <property type="component" value="Unassembled WGS sequence"/>
</dbReference>
<dbReference type="PROSITE" id="PS51257">
    <property type="entry name" value="PROKAR_LIPOPROTEIN"/>
    <property type="match status" value="1"/>
</dbReference>
<dbReference type="EMBL" id="JAEHFX010000003">
    <property type="protein sequence ID" value="MBK0402946.1"/>
    <property type="molecule type" value="Genomic_DNA"/>
</dbReference>
<dbReference type="RefSeq" id="WP_200505693.1">
    <property type="nucleotide sequence ID" value="NZ_JAEHFX010000003.1"/>
</dbReference>
<keyword evidence="2" id="KW-1185">Reference proteome</keyword>
<comment type="caution">
    <text evidence="1">The sequence shown here is derived from an EMBL/GenBank/DDBJ whole genome shotgun (WGS) entry which is preliminary data.</text>
</comment>
<evidence type="ECO:0000313" key="1">
    <source>
        <dbReference type="EMBL" id="MBK0402946.1"/>
    </source>
</evidence>
<proteinExistence type="predicted"/>
<reference evidence="1 2" key="1">
    <citation type="submission" date="2020-12" db="EMBL/GenBank/DDBJ databases">
        <title>Bacterial novel species Adhaeribacter sp. BT258 isolated from soil.</title>
        <authorList>
            <person name="Jung H.-Y."/>
        </authorList>
    </citation>
    <scope>NUCLEOTIDE SEQUENCE [LARGE SCALE GENOMIC DNA]</scope>
    <source>
        <strain evidence="1 2">BT258</strain>
    </source>
</reference>
<gene>
    <name evidence="1" type="ORF">I5M27_08100</name>
</gene>
<sequence length="203" mass="22742">MKFLSRKNFLPVIAGFGLFLSACTSSEKEKISPAKQELTDPNGFRIYTIKKGSHYADNRETGEIKTTKLSFSVLFDSSAVYKTIDPVNQFDINKLYGLSDCNSAHHSNSARMGWCWVNNQLEIHAYGYKNGMRNSEFITAIPIGKPVEMSIEMNDSTYLLRVGEKFAELPRGCSGQSNGYKLFPYFGGDETAPHDIVVKVKDL</sequence>
<evidence type="ECO:0008006" key="3">
    <source>
        <dbReference type="Google" id="ProtNLM"/>
    </source>
</evidence>
<name>A0ABS1C0L6_9BACT</name>
<evidence type="ECO:0000313" key="2">
    <source>
        <dbReference type="Proteomes" id="UP000644147"/>
    </source>
</evidence>
<accession>A0ABS1C0L6</accession>